<evidence type="ECO:0000313" key="2">
    <source>
        <dbReference type="Proteomes" id="UP000054988"/>
    </source>
</evidence>
<dbReference type="EMBL" id="LATX01002498">
    <property type="protein sequence ID" value="KTB28180.1"/>
    <property type="molecule type" value="Genomic_DNA"/>
</dbReference>
<gene>
    <name evidence="1" type="ORF">WG66_19241</name>
</gene>
<evidence type="ECO:0000313" key="1">
    <source>
        <dbReference type="EMBL" id="KTB28180.1"/>
    </source>
</evidence>
<name>A0A0W0EVT5_MONRR</name>
<dbReference type="AlphaFoldDB" id="A0A0W0EVT5"/>
<protein>
    <submittedName>
        <fullName evidence="1">Uncharacterized protein</fullName>
    </submittedName>
</protein>
<proteinExistence type="predicted"/>
<organism evidence="1 2">
    <name type="scientific">Moniliophthora roreri</name>
    <name type="common">Frosty pod rot fungus</name>
    <name type="synonym">Monilia roreri</name>
    <dbReference type="NCBI Taxonomy" id="221103"/>
    <lineage>
        <taxon>Eukaryota</taxon>
        <taxon>Fungi</taxon>
        <taxon>Dikarya</taxon>
        <taxon>Basidiomycota</taxon>
        <taxon>Agaricomycotina</taxon>
        <taxon>Agaricomycetes</taxon>
        <taxon>Agaricomycetidae</taxon>
        <taxon>Agaricales</taxon>
        <taxon>Marasmiineae</taxon>
        <taxon>Marasmiaceae</taxon>
        <taxon>Moniliophthora</taxon>
    </lineage>
</organism>
<accession>A0A0W0EVT5</accession>
<comment type="caution">
    <text evidence="1">The sequence shown here is derived from an EMBL/GenBank/DDBJ whole genome shotgun (WGS) entry which is preliminary data.</text>
</comment>
<dbReference type="Proteomes" id="UP000054988">
    <property type="component" value="Unassembled WGS sequence"/>
</dbReference>
<reference evidence="1 2" key="1">
    <citation type="submission" date="2015-12" db="EMBL/GenBank/DDBJ databases">
        <title>Draft genome sequence of Moniliophthora roreri, the causal agent of frosty pod rot of cacao.</title>
        <authorList>
            <person name="Aime M.C."/>
            <person name="Diaz-Valderrama J.R."/>
            <person name="Kijpornyongpan T."/>
            <person name="Phillips-Mora W."/>
        </authorList>
    </citation>
    <scope>NUCLEOTIDE SEQUENCE [LARGE SCALE GENOMIC DNA]</scope>
    <source>
        <strain evidence="1 2">MCA 2952</strain>
    </source>
</reference>
<sequence>MSSKFNGSKLCTSQRLFPSLFKTQNHLDL</sequence>